<feature type="transmembrane region" description="Helical" evidence="6">
    <location>
        <begin position="219"/>
        <end position="241"/>
    </location>
</feature>
<feature type="transmembrane region" description="Helical" evidence="6">
    <location>
        <begin position="380"/>
        <end position="404"/>
    </location>
</feature>
<dbReference type="GO" id="GO:0005886">
    <property type="term" value="C:plasma membrane"/>
    <property type="evidence" value="ECO:0007669"/>
    <property type="project" value="UniProtKB-SubCell"/>
</dbReference>
<keyword evidence="4 6" id="KW-1133">Transmembrane helix</keyword>
<organism evidence="7 8">
    <name type="scientific">Herbiconiux flava</name>
    <dbReference type="NCBI Taxonomy" id="881268"/>
    <lineage>
        <taxon>Bacteria</taxon>
        <taxon>Bacillati</taxon>
        <taxon>Actinomycetota</taxon>
        <taxon>Actinomycetes</taxon>
        <taxon>Micrococcales</taxon>
        <taxon>Microbacteriaceae</taxon>
        <taxon>Herbiconiux</taxon>
    </lineage>
</organism>
<dbReference type="GO" id="GO:0022857">
    <property type="term" value="F:transmembrane transporter activity"/>
    <property type="evidence" value="ECO:0007669"/>
    <property type="project" value="InterPro"/>
</dbReference>
<dbReference type="EMBL" id="JACCBM010000001">
    <property type="protein sequence ID" value="NYD69224.1"/>
    <property type="molecule type" value="Genomic_DNA"/>
</dbReference>
<dbReference type="Gene3D" id="1.20.1740.10">
    <property type="entry name" value="Amino acid/polyamine transporter I"/>
    <property type="match status" value="1"/>
</dbReference>
<feature type="transmembrane region" description="Helical" evidence="6">
    <location>
        <begin position="416"/>
        <end position="435"/>
    </location>
</feature>
<evidence type="ECO:0000256" key="4">
    <source>
        <dbReference type="ARBA" id="ARBA00022989"/>
    </source>
</evidence>
<dbReference type="Proteomes" id="UP000549913">
    <property type="component" value="Unassembled WGS sequence"/>
</dbReference>
<evidence type="ECO:0000256" key="6">
    <source>
        <dbReference type="SAM" id="Phobius"/>
    </source>
</evidence>
<dbReference type="AlphaFoldDB" id="A0A852SHS5"/>
<evidence type="ECO:0000313" key="8">
    <source>
        <dbReference type="Proteomes" id="UP000549913"/>
    </source>
</evidence>
<evidence type="ECO:0000256" key="2">
    <source>
        <dbReference type="ARBA" id="ARBA00022475"/>
    </source>
</evidence>
<feature type="transmembrane region" description="Helical" evidence="6">
    <location>
        <begin position="149"/>
        <end position="167"/>
    </location>
</feature>
<keyword evidence="8" id="KW-1185">Reference proteome</keyword>
<dbReference type="InterPro" id="IPR050367">
    <property type="entry name" value="APC_superfamily"/>
</dbReference>
<dbReference type="RefSeq" id="WP_179546591.1">
    <property type="nucleotide sequence ID" value="NZ_BSEW01000001.1"/>
</dbReference>
<reference evidence="7 8" key="1">
    <citation type="submission" date="2020-07" db="EMBL/GenBank/DDBJ databases">
        <title>Sequencing the genomes of 1000 actinobacteria strains.</title>
        <authorList>
            <person name="Klenk H.-P."/>
        </authorList>
    </citation>
    <scope>NUCLEOTIDE SEQUENCE [LARGE SCALE GENOMIC DNA]</scope>
    <source>
        <strain evidence="7 8">DSM 26474</strain>
    </source>
</reference>
<comment type="subcellular location">
    <subcellularLocation>
        <location evidence="1">Cell membrane</location>
        <topology evidence="1">Multi-pass membrane protein</topology>
    </subcellularLocation>
</comment>
<comment type="caution">
    <text evidence="7">The sequence shown here is derived from an EMBL/GenBank/DDBJ whole genome shotgun (WGS) entry which is preliminary data.</text>
</comment>
<dbReference type="PIRSF" id="PIRSF006060">
    <property type="entry name" value="AA_transporter"/>
    <property type="match status" value="1"/>
</dbReference>
<keyword evidence="3 6" id="KW-0812">Transmembrane</keyword>
<evidence type="ECO:0000256" key="3">
    <source>
        <dbReference type="ARBA" id="ARBA00022692"/>
    </source>
</evidence>
<feature type="transmembrane region" description="Helical" evidence="6">
    <location>
        <begin position="351"/>
        <end position="374"/>
    </location>
</feature>
<proteinExistence type="predicted"/>
<feature type="transmembrane region" description="Helical" evidence="6">
    <location>
        <begin position="55"/>
        <end position="83"/>
    </location>
</feature>
<dbReference type="InterPro" id="IPR002293">
    <property type="entry name" value="AA/rel_permease1"/>
</dbReference>
<keyword evidence="2" id="KW-1003">Cell membrane</keyword>
<feature type="transmembrane region" description="Helical" evidence="6">
    <location>
        <begin position="179"/>
        <end position="199"/>
    </location>
</feature>
<dbReference type="PANTHER" id="PTHR42770:SF16">
    <property type="entry name" value="AMINO ACID PERMEASE"/>
    <property type="match status" value="1"/>
</dbReference>
<feature type="transmembrane region" description="Helical" evidence="6">
    <location>
        <begin position="441"/>
        <end position="461"/>
    </location>
</feature>
<dbReference type="PANTHER" id="PTHR42770">
    <property type="entry name" value="AMINO ACID TRANSPORTER-RELATED"/>
    <property type="match status" value="1"/>
</dbReference>
<protein>
    <submittedName>
        <fullName evidence="7">Amino acid transporter</fullName>
    </submittedName>
</protein>
<name>A0A852SHS5_9MICO</name>
<evidence type="ECO:0000256" key="1">
    <source>
        <dbReference type="ARBA" id="ARBA00004651"/>
    </source>
</evidence>
<keyword evidence="5 6" id="KW-0472">Membrane</keyword>
<feature type="transmembrane region" description="Helical" evidence="6">
    <location>
        <begin position="301"/>
        <end position="330"/>
    </location>
</feature>
<dbReference type="Pfam" id="PF13520">
    <property type="entry name" value="AA_permease_2"/>
    <property type="match status" value="1"/>
</dbReference>
<gene>
    <name evidence="7" type="ORF">BJ984_000382</name>
</gene>
<feature type="transmembrane region" description="Helical" evidence="6">
    <location>
        <begin position="253"/>
        <end position="281"/>
    </location>
</feature>
<evidence type="ECO:0000313" key="7">
    <source>
        <dbReference type="EMBL" id="NYD69224.1"/>
    </source>
</evidence>
<sequence>MTALERAIAHPAPVPGIGTRSPVDGLERRSVGFVDVLAQSVSAVAPSAAATTIPLLVAVVAGGATLWSLAVAMLIALAVATTVNQFTRRIAATGSLYTYVTRGLGTGAGFVAGIATLIGYGFIAMFSLAGAGYYLSILVGRAWPGATSPLFAIVCIGLMALVVLVVIVRGIRLSTRLTLLIETVSVGIILVLVVTLLVATGPGIDWSAFDVGGSTPATFAVGSVLALTAFVGFESSAALGVEAKRPFAAVPRAIVWTVIASGTLFLVASYSQIVGFSALGLDLVGSGSPVNDLATAYGVEWMGLLLDLSIATSFLACAIASTTALARVLFAMGREGVVPPLVGSAHPRFRTPWVAAAIAVPVVAGVPIAAIALGSGLWETLIVVAAAGYITAYGLVCVAAPVFLRRIGELTAAVAVRSITAAALLGVGLVVYLSVEFAGERWIGAAVFVLLLGAGSVLSMLRRRRHPWLLDTVGVYDVPVASDVLGGGAGDAPGGGPG</sequence>
<feature type="transmembrane region" description="Helical" evidence="6">
    <location>
        <begin position="104"/>
        <end position="129"/>
    </location>
</feature>
<evidence type="ECO:0000256" key="5">
    <source>
        <dbReference type="ARBA" id="ARBA00023136"/>
    </source>
</evidence>
<accession>A0A852SHS5</accession>